<keyword evidence="1" id="KW-0732">Signal</keyword>
<dbReference type="Gene3D" id="2.60.40.1940">
    <property type="match status" value="1"/>
</dbReference>
<dbReference type="Proteomes" id="UP001295444">
    <property type="component" value="Chromosome 02"/>
</dbReference>
<evidence type="ECO:0000256" key="1">
    <source>
        <dbReference type="ARBA" id="ARBA00022729"/>
    </source>
</evidence>
<dbReference type="Gene3D" id="2.60.40.1930">
    <property type="match status" value="1"/>
</dbReference>
<dbReference type="AlphaFoldDB" id="A0AAD1RDD8"/>
<keyword evidence="4" id="KW-1185">Reference proteome</keyword>
<dbReference type="GO" id="GO:0005615">
    <property type="term" value="C:extracellular space"/>
    <property type="evidence" value="ECO:0007669"/>
    <property type="project" value="TreeGrafter"/>
</dbReference>
<name>A0AAD1RDD8_PELCU</name>
<sequence length="215" mass="24485">MDRTKDPENNIVQKFQNLTSYLGVVSTEFVLSINPMLGNWSIEATADNTQSSAMFNVTNGDLPEFDVTINSSNVYIPTQQLNLTGTIIAKSFLGKLINGSVTVSLKPFYYYYDYYYFYNYTPLNKTYKIVSGSANFSFTYKEMGYNNSYWYWDWYTTGVLVNALVTDELTGTVVNTSSHIRVTDSVYNLTMIGEPQVPAFGFNYTAKVCSLYYFL</sequence>
<dbReference type="InterPro" id="IPR050473">
    <property type="entry name" value="A2M/Complement_sys"/>
</dbReference>
<evidence type="ECO:0000313" key="4">
    <source>
        <dbReference type="Proteomes" id="UP001295444"/>
    </source>
</evidence>
<evidence type="ECO:0000256" key="2">
    <source>
        <dbReference type="ARBA" id="ARBA00022966"/>
    </source>
</evidence>
<dbReference type="PANTHER" id="PTHR11412:SF136">
    <property type="entry name" value="CD109 ANTIGEN"/>
    <property type="match status" value="1"/>
</dbReference>
<dbReference type="EMBL" id="OW240913">
    <property type="protein sequence ID" value="CAH2248912.1"/>
    <property type="molecule type" value="Genomic_DNA"/>
</dbReference>
<reference evidence="3" key="1">
    <citation type="submission" date="2022-03" db="EMBL/GenBank/DDBJ databases">
        <authorList>
            <person name="Alioto T."/>
            <person name="Alioto T."/>
            <person name="Gomez Garrido J."/>
        </authorList>
    </citation>
    <scope>NUCLEOTIDE SEQUENCE</scope>
</reference>
<protein>
    <submittedName>
        <fullName evidence="3">Uncharacterized protein</fullName>
    </submittedName>
</protein>
<keyword evidence="2" id="KW-0882">Thioester bond</keyword>
<gene>
    <name evidence="3" type="ORF">PECUL_23A010489</name>
</gene>
<evidence type="ECO:0000313" key="3">
    <source>
        <dbReference type="EMBL" id="CAH2248912.1"/>
    </source>
</evidence>
<organism evidence="3 4">
    <name type="scientific">Pelobates cultripes</name>
    <name type="common">Western spadefoot toad</name>
    <dbReference type="NCBI Taxonomy" id="61616"/>
    <lineage>
        <taxon>Eukaryota</taxon>
        <taxon>Metazoa</taxon>
        <taxon>Chordata</taxon>
        <taxon>Craniata</taxon>
        <taxon>Vertebrata</taxon>
        <taxon>Euteleostomi</taxon>
        <taxon>Amphibia</taxon>
        <taxon>Batrachia</taxon>
        <taxon>Anura</taxon>
        <taxon>Pelobatoidea</taxon>
        <taxon>Pelobatidae</taxon>
        <taxon>Pelobates</taxon>
    </lineage>
</organism>
<dbReference type="PANTHER" id="PTHR11412">
    <property type="entry name" value="MACROGLOBULIN / COMPLEMENT"/>
    <property type="match status" value="1"/>
</dbReference>
<proteinExistence type="predicted"/>
<accession>A0AAD1RDD8</accession>